<feature type="compositionally biased region" description="Basic and acidic residues" evidence="4">
    <location>
        <begin position="878"/>
        <end position="889"/>
    </location>
</feature>
<organism evidence="8">
    <name type="scientific">Thelazia callipaeda</name>
    <name type="common">Oriental eyeworm</name>
    <name type="synonym">Parasitic nematode</name>
    <dbReference type="NCBI Taxonomy" id="103827"/>
    <lineage>
        <taxon>Eukaryota</taxon>
        <taxon>Metazoa</taxon>
        <taxon>Ecdysozoa</taxon>
        <taxon>Nematoda</taxon>
        <taxon>Chromadorea</taxon>
        <taxon>Rhabditida</taxon>
        <taxon>Spirurina</taxon>
        <taxon>Spiruromorpha</taxon>
        <taxon>Thelazioidea</taxon>
        <taxon>Thelaziidae</taxon>
        <taxon>Thelazia</taxon>
    </lineage>
</organism>
<protein>
    <submittedName>
        <fullName evidence="8">UBIQUITIN_CONJUGAT_2 domain-containing protein</fullName>
    </submittedName>
</protein>
<feature type="coiled-coil region" evidence="3">
    <location>
        <begin position="587"/>
        <end position="614"/>
    </location>
</feature>
<feature type="compositionally biased region" description="Low complexity" evidence="4">
    <location>
        <begin position="1375"/>
        <end position="1388"/>
    </location>
</feature>
<accession>A0A0N5CU68</accession>
<keyword evidence="3" id="KW-0175">Coiled coil</keyword>
<dbReference type="OrthoDB" id="47801at2759"/>
<evidence type="ECO:0000313" key="6">
    <source>
        <dbReference type="EMBL" id="VDN00794.1"/>
    </source>
</evidence>
<name>A0A0N5CU68_THECL</name>
<feature type="compositionally biased region" description="Basic and acidic residues" evidence="4">
    <location>
        <begin position="3085"/>
        <end position="3095"/>
    </location>
</feature>
<dbReference type="STRING" id="103827.A0A0N5CU68"/>
<dbReference type="CDD" id="cd23810">
    <property type="entry name" value="UBCc_BIRC6"/>
    <property type="match status" value="1"/>
</dbReference>
<dbReference type="SMART" id="SM00212">
    <property type="entry name" value="UBCc"/>
    <property type="match status" value="1"/>
</dbReference>
<gene>
    <name evidence="6" type="ORF">TCLT_LOCUS3782</name>
</gene>
<evidence type="ECO:0000313" key="8">
    <source>
        <dbReference type="WBParaSite" id="TCLT_0000379301-mRNA-1"/>
    </source>
</evidence>
<feature type="compositionally biased region" description="Polar residues" evidence="4">
    <location>
        <begin position="324"/>
        <end position="341"/>
    </location>
</feature>
<feature type="region of interest" description="Disordered" evidence="4">
    <location>
        <begin position="875"/>
        <end position="916"/>
    </location>
</feature>
<evidence type="ECO:0000256" key="3">
    <source>
        <dbReference type="SAM" id="Coils"/>
    </source>
</evidence>
<dbReference type="FunFam" id="3.10.110.10:FF:000014">
    <property type="entry name" value="Baculoviral IAP repeat-containing protein 6"/>
    <property type="match status" value="1"/>
</dbReference>
<dbReference type="WBParaSite" id="TCLT_0000379301-mRNA-1">
    <property type="protein sequence ID" value="TCLT_0000379301-mRNA-1"/>
    <property type="gene ID" value="TCLT_0000379301"/>
</dbReference>
<dbReference type="Pfam" id="PF00179">
    <property type="entry name" value="UQ_con"/>
    <property type="match status" value="1"/>
</dbReference>
<feature type="region of interest" description="Disordered" evidence="4">
    <location>
        <begin position="3080"/>
        <end position="3111"/>
    </location>
</feature>
<dbReference type="PANTHER" id="PTHR46116">
    <property type="entry name" value="(E3-INDEPENDENT) E2 UBIQUITIN-CONJUGATING ENZYME"/>
    <property type="match status" value="1"/>
</dbReference>
<evidence type="ECO:0000259" key="5">
    <source>
        <dbReference type="PROSITE" id="PS50127"/>
    </source>
</evidence>
<feature type="domain" description="UBC core" evidence="5">
    <location>
        <begin position="3321"/>
        <end position="3488"/>
    </location>
</feature>
<dbReference type="InterPro" id="IPR016135">
    <property type="entry name" value="UBQ-conjugating_enzyme/RWD"/>
</dbReference>
<evidence type="ECO:0000256" key="1">
    <source>
        <dbReference type="ARBA" id="ARBA00022679"/>
    </source>
</evidence>
<dbReference type="InterPro" id="IPR000608">
    <property type="entry name" value="UBC"/>
</dbReference>
<feature type="region of interest" description="Disordered" evidence="4">
    <location>
        <begin position="319"/>
        <end position="344"/>
    </location>
</feature>
<keyword evidence="2" id="KW-0833">Ubl conjugation pathway</keyword>
<evidence type="ECO:0000313" key="7">
    <source>
        <dbReference type="Proteomes" id="UP000276776"/>
    </source>
</evidence>
<feature type="region of interest" description="Disordered" evidence="4">
    <location>
        <begin position="960"/>
        <end position="980"/>
    </location>
</feature>
<dbReference type="PANTHER" id="PTHR46116:SF39">
    <property type="entry name" value="BACULOVIRAL IAP REPEAT-CONTAINING PROTEIN 6"/>
    <property type="match status" value="1"/>
</dbReference>
<dbReference type="GO" id="GO:0005634">
    <property type="term" value="C:nucleus"/>
    <property type="evidence" value="ECO:0007669"/>
    <property type="project" value="TreeGrafter"/>
</dbReference>
<evidence type="ECO:0000256" key="2">
    <source>
        <dbReference type="ARBA" id="ARBA00022786"/>
    </source>
</evidence>
<dbReference type="GO" id="GO:0004869">
    <property type="term" value="F:cysteine-type endopeptidase inhibitor activity"/>
    <property type="evidence" value="ECO:0007669"/>
    <property type="project" value="TreeGrafter"/>
</dbReference>
<feature type="compositionally biased region" description="Polar residues" evidence="4">
    <location>
        <begin position="3098"/>
        <end position="3111"/>
    </location>
</feature>
<feature type="region of interest" description="Disordered" evidence="4">
    <location>
        <begin position="1371"/>
        <end position="1407"/>
    </location>
</feature>
<dbReference type="Proteomes" id="UP000276776">
    <property type="component" value="Unassembled WGS sequence"/>
</dbReference>
<keyword evidence="7" id="KW-1185">Reference proteome</keyword>
<keyword evidence="1" id="KW-0808">Transferase</keyword>
<dbReference type="OMA" id="IWHNINV"/>
<dbReference type="GO" id="GO:0016740">
    <property type="term" value="F:transferase activity"/>
    <property type="evidence" value="ECO:0007669"/>
    <property type="project" value="UniProtKB-KW"/>
</dbReference>
<reference evidence="6 7" key="2">
    <citation type="submission" date="2018-11" db="EMBL/GenBank/DDBJ databases">
        <authorList>
            <consortium name="Pathogen Informatics"/>
        </authorList>
    </citation>
    <scope>NUCLEOTIDE SEQUENCE [LARGE SCALE GENOMIC DNA]</scope>
</reference>
<reference evidence="8" key="1">
    <citation type="submission" date="2016-04" db="UniProtKB">
        <authorList>
            <consortium name="WormBaseParasite"/>
        </authorList>
    </citation>
    <scope>IDENTIFICATION</scope>
</reference>
<dbReference type="EMBL" id="UYYF01004267">
    <property type="protein sequence ID" value="VDN00794.1"/>
    <property type="molecule type" value="Genomic_DNA"/>
</dbReference>
<dbReference type="SUPFAM" id="SSF54495">
    <property type="entry name" value="UBC-like"/>
    <property type="match status" value="1"/>
</dbReference>
<sequence>MAIMRTNDRSCSELVNALLSACTNTLTSVGLTWKQRWDGSLYEILATEYGLSGLPMELVMYEWPRSVLSLWQRAPVNSKLNDSNELTHATPFPPTAPALVAYKLAAAYGNGLSEVKSMQNSDSQQQKISNIDSEVFKSDYASTNISEFSAADELDWLELFNLSDYGKESFENSNEVSTNPIIYPPNTKVAASRFSANCASSSQRDCKYQTLVTATQLSGLFETEPLTFTIICASDHVKMENSETGTVTEIGCTLAPIGHTENEGSVPLKIMDISRTISNEIPSYVVGNDSVSRKPGLQDLSADLNARMTLIAMEQAETKEGSAVGNSDHNMQTSKTTTAGNVDTVPQGFATQGSSASTFGIPTTPKTTPFMTPTPLSPSHLSPTNSGPDLDYVMETEPTNLMLFHVVSHNLNEGLHENNSRGNDLRSQIPSFIPAFSTETFKMPSQKVLLMERVSFGSKKFVILDFGAPVLLTDFFIPSVAELAAISINVWLLGENVDGQRLLMTTDICRRSIAIQDLQPLMRIRFMKITYVGRQLHNSCKIPIGMFFGHRYFSSWQIHSSPFMQKEYFTHYSSNNQIQQRKTAAIVNQLRQLCEDLRCRHQLANAELRRLVNEFAREDEVKQIYRECAEISLQWNVVVRLVHRLELDHVLSCDSDQSLENVLYGNWDNCCPDQLQTIAVELFALITQATHLIDVRAIAVETFASDHKLVDQSCHPSEAKYARLKSKKAQRIIVTPSFTEDVVLQPKFNLDNAVTFFVLFCIPAVPKLQVGCITWLFYHGSECDWWPLFFPRVLKEILSAQFKKNDHRYGAAIILELFNLINEVANSVLNYETVKYHSQPKLNVTLLCWSLMLVSSAFDVVASSKKKSDRWTFIGGESSRKTSNEHDSSSLKVHKKKGHKFGNGNEKQPELVKNSNSKTLKTELDSLWDKHFKVMEAMKAAKMKMSKALSAKIQKKIEVGKKVNSSPPHKMSSAPAASDKTVELTQLENKLLAFFAEEEAEEIMNEYYLAPAQANDLGSVDSSESALKKAISGANKNHSRSCRSRRYNIRLKLPVQSCAEVTKNLASLLCNFNQEIPILPKLLICKIVARICIGVSHHTIPLVYVLEGQIDKFIRIGLEEHRTGLLKYAILHSILDVIESESRAIAKSSVSSEKQIKKEGDSILEVEEELDVLCMRYTGCHFVDLAFQAKSKNDASEDVEGRKSTGITAIVCCLPDVFSSAKTSPAFSIANYDEQPELGSEQLDLLISQALFNTRQAVIPNGPSDEIRIHTYRTKAREIIKEKLSKGEKFYYLFRWIDDLLEIEEQAARSCNGDPETYVKMLNSQILPSSSYEELTTVSKSAFLACCLSEYLYSMNDQRCEESVHGFGSCSPVTGPRSSSPSSSGSPRSHTDVEMKESETKSMRSGEAIKMSKNLDDFANLISHSITEALSSPSDYNLLEAQSSKVSTSAASPSAEEQCSSATSSLSKSKIRRAIEKWVPTKWMAKIALNKEEYMEHIMASFLSELRLTKNNVLVQPCSFSYAEFLGQQLGLSQHICCMNIDFLADLITRYSVRDLSKWKVCLPPKLQLSDNEIVRKQIGGTLKAANIALGRFIESISSSDSVEFVQRLLNFCLDFDSGLIHATRKLPTTNHHCVLPANCITSVVNYAVMSNSLPEHMWAVVLKILDLIMKNNIGPSTVNAFKNFSRRLHETSDIALRSVLCVKILSILRHISSEQSDLINFFYPNDCLVELLSIMLNYTDDYASVAPQELASYISSSIHAACNFINQFKASKGCITLISADSYYRPNVCFQITLKNGTNENGDAWPQQSEMLGHYGALWAHQHLDSKRSAAPGSESSSSCPWLSRRQYQSNIFCEIARYMDRSTKVSDYLVRNFPAAIEKLFEIVASCESAVPDINLISMENWTCVTLGDHALFILLKISQETLETKLFCEIAVRAINQCTNPLSSSISKPLAFAFVQVLKHKYNQAWFARLGGHLIVARELERSILSSANDWTAPVTASLMRQLASLSAQVAGSSNQGWPTSKLLADGRVDALQNYAPYCKRAISSDRAPNVCGQLSSLIGIAVPRRTRSANWSYHFTEGGGEWFDITLTLPHHIILHEIQIRPHVPALSTAPAAVHLELCSDASLNQWCNVGAPLNTTGYSKIRISTESFKLPVIAVRLYLKKPLDSPNLSLSQILLFGMDFTSSLSRTCTKNTDFVQWLSIMVQLCNFKKRFIWQCAPELPRAVIALFLGRPLSCLIYYRVTELLNHLDDEQEELHSVINLVFHYTGQGNIVTNESLEWLPDLLFTLCARKSTRQADHEISIIKQGQLLRGVVSFITSQNCKKSSRDVIAVLIWTASCVIWHNINVEERRFATLAICMDLAPHLLPFLCEMSVDTSEHCNDTLAKSASWMLCSLVRGAPYLLGTVLKEIGLLDGNNKPTKDNITHDAFCVVQRMCQSKTAISKLHSFGLFENWIELIITYSEEASMAHMSLLVSMVRCIASLCCIEDVVKSLDSIGGFRFFNSLIKCVVRCTSLPGDMVRSSNKQSIKLEEATISLLSQCITVNGAHRERIAHVLCSLLKSIGSLNSAIQQMVLKCIFDDEVLPVKVVDEDNTSICFLSFDIPNRILHPFFGCTRRERFLKVSLYTSLDEITALSEHKNSTDLHQLGKLPASALDSPQLSSVLNNEAKLPHPFSRLTLKNGDGVTHMEGSWKVGQLLGDLFTSGRLTCSAWKLKMEGKDVLRSLIGDSADGFYTLVLSFVVRSARFTQDSLEPKTTSYEKPKITLTEQTSTLQYFARANGLALLAQHLQLHHPTANTPPATSSSSKAARKPADQPWLMEIPDSFAAAELVPHCYACPTSIFSSESATGEPVYSSLYVPVFGGETDHNYEDFEYIETVASADAKGWTYYPLFSQTDNFGNYVLPKKSRRDISQQNNRVLPTGLSSYVIVAFSIFLKLEGYAELLVTYDRGRAKNLLRLAMGVVTHETSAVRKSNIFHKIVHFKSQSDQKSDHENLGSLPFLVLEQLFNKFSTDTLAGKSLREDAITFGVLDVLLDCLAHYTHQKHKEETIRPMSFPPAPEAAVLFRKLLQGSMETEPLQNERTNHGKTRGERVNSFGSSESTVGPTSTAQHSFWAKGTGFGSGTTQQQWNVDLHVMKRKQDEQNVTYLLRVLSSFIHPKISEYLKMQLTTASVINHSIFAPLTSLDSNDMEFCVQNTDVMLPSLHSDSSVQDLSEEVTPIVSSSFRDWSLNSAIVKMISRSCLLPTIKAYLRNDSGVKEVPESSPSDEKDAITDEEKYIKVMKKLQFETIPFFAENSFIPYHYESSLTSVGTSSSLGKRTRRLAQEIVTLSNSLPLSSSSSVFVRACEERLDVMKVLITGPADTPYMNGCFEFDVWFPSDYPNSPMHVNLETTGNHTVRFNPNLYNDGKVCLSVLNTWHGRPEERWNPETSSLLQVIVSIQSLIFVSEPYFNEPGYERSKCTQAGQQASRDYDANIRQAVIKWAILEMIRHPPVAFTDILRKHFWLKRNEIQSQVSKWISEMEQSVRQQRGNGRSLHGHLASMKRHAAALDDEFRRMECPADLIVNESLNLQTESNSSEDQNNAELPLPNYDFIQEPLEDSLEKSSAMEIPKL</sequence>
<dbReference type="PROSITE" id="PS50127">
    <property type="entry name" value="UBC_2"/>
    <property type="match status" value="1"/>
</dbReference>
<proteinExistence type="predicted"/>
<evidence type="ECO:0000256" key="4">
    <source>
        <dbReference type="SAM" id="MobiDB-lite"/>
    </source>
</evidence>
<dbReference type="Gene3D" id="3.10.110.10">
    <property type="entry name" value="Ubiquitin Conjugating Enzyme"/>
    <property type="match status" value="1"/>
</dbReference>
<feature type="compositionally biased region" description="Basic and acidic residues" evidence="4">
    <location>
        <begin position="1389"/>
        <end position="1404"/>
    </location>
</feature>
<dbReference type="GO" id="GO:0043066">
    <property type="term" value="P:negative regulation of apoptotic process"/>
    <property type="evidence" value="ECO:0007669"/>
    <property type="project" value="TreeGrafter"/>
</dbReference>